<reference evidence="2 3" key="1">
    <citation type="journal article" date="2022" name="Microbiol. Resour. Announc.">
        <title>Complete Genome Sequence of the Hyperthermophilic and Acidophilic Archaeon Saccharolobus caldissimus Strain HS-3T.</title>
        <authorList>
            <person name="Sakai H.D."/>
            <person name="Kurosawa N."/>
        </authorList>
    </citation>
    <scope>NUCLEOTIDE SEQUENCE [LARGE SCALE GENOMIC DNA]</scope>
    <source>
        <strain evidence="2 3">JCM32116</strain>
    </source>
</reference>
<dbReference type="Proteomes" id="UP001319921">
    <property type="component" value="Chromosome"/>
</dbReference>
<gene>
    <name evidence="2" type="ORF">SACC_24940</name>
</gene>
<dbReference type="RefSeq" id="WP_229569789.1">
    <property type="nucleotide sequence ID" value="NZ_AP025226.1"/>
</dbReference>
<keyword evidence="1" id="KW-0812">Transmembrane</keyword>
<evidence type="ECO:0000313" key="3">
    <source>
        <dbReference type="Proteomes" id="UP001319921"/>
    </source>
</evidence>
<organism evidence="2 3">
    <name type="scientific">Saccharolobus caldissimus</name>
    <dbReference type="NCBI Taxonomy" id="1702097"/>
    <lineage>
        <taxon>Archaea</taxon>
        <taxon>Thermoproteota</taxon>
        <taxon>Thermoprotei</taxon>
        <taxon>Sulfolobales</taxon>
        <taxon>Sulfolobaceae</taxon>
        <taxon>Saccharolobus</taxon>
    </lineage>
</organism>
<feature type="transmembrane region" description="Helical" evidence="1">
    <location>
        <begin position="46"/>
        <end position="67"/>
    </location>
</feature>
<keyword evidence="3" id="KW-1185">Reference proteome</keyword>
<dbReference type="EMBL" id="AP025226">
    <property type="protein sequence ID" value="BDB99477.1"/>
    <property type="molecule type" value="Genomic_DNA"/>
</dbReference>
<name>A0AAQ4CUJ6_9CREN</name>
<feature type="transmembrane region" description="Helical" evidence="1">
    <location>
        <begin position="20"/>
        <end position="40"/>
    </location>
</feature>
<accession>A0AAQ4CUJ6</accession>
<dbReference type="GeneID" id="68867212"/>
<protein>
    <submittedName>
        <fullName evidence="2">Uncharacterized protein</fullName>
    </submittedName>
</protein>
<evidence type="ECO:0000256" key="1">
    <source>
        <dbReference type="SAM" id="Phobius"/>
    </source>
</evidence>
<evidence type="ECO:0000313" key="2">
    <source>
        <dbReference type="EMBL" id="BDB99477.1"/>
    </source>
</evidence>
<dbReference type="AlphaFoldDB" id="A0AAQ4CUJ6"/>
<proteinExistence type="predicted"/>
<dbReference type="KEGG" id="scas:SACC_24940"/>
<sequence length="80" mass="8751">MAQKVDERTLNKMDKTFKILFIIGFIIQIIVAIIVTGNASTTPLTGWQVASVGIITVLLLVIAAVIYSQFPYSVLGKPKE</sequence>
<keyword evidence="1" id="KW-0472">Membrane</keyword>
<keyword evidence="1" id="KW-1133">Transmembrane helix</keyword>